<dbReference type="EMBL" id="JARRTL010000034">
    <property type="protein sequence ID" value="MEC0487507.1"/>
    <property type="molecule type" value="Genomic_DNA"/>
</dbReference>
<accession>A0A0T6BNY9</accession>
<dbReference type="Proteomes" id="UP000036168">
    <property type="component" value="Unassembled WGS sequence"/>
</dbReference>
<dbReference type="InterPro" id="IPR004360">
    <property type="entry name" value="Glyas_Fos-R_dOase_dom"/>
</dbReference>
<dbReference type="InterPro" id="IPR029068">
    <property type="entry name" value="Glyas_Bleomycin-R_OHBP_Dase"/>
</dbReference>
<gene>
    <name evidence="2" type="ORF">AB447_220410</name>
    <name evidence="3" type="ORF">P8828_22410</name>
</gene>
<dbReference type="STRING" id="1664069.BGLY_1313"/>
<evidence type="ECO:0000313" key="4">
    <source>
        <dbReference type="Proteomes" id="UP000036168"/>
    </source>
</evidence>
<keyword evidence="5" id="KW-1185">Reference proteome</keyword>
<evidence type="ECO:0000259" key="1">
    <source>
        <dbReference type="PROSITE" id="PS51819"/>
    </source>
</evidence>
<dbReference type="Pfam" id="PF00903">
    <property type="entry name" value="Glyoxalase"/>
    <property type="match status" value="1"/>
</dbReference>
<evidence type="ECO:0000313" key="3">
    <source>
        <dbReference type="EMBL" id="MEC0487507.1"/>
    </source>
</evidence>
<dbReference type="PANTHER" id="PTHR36437:SF2">
    <property type="entry name" value="GLYOXALASE_BLEOMYCIN RESISTANCE PROTEIN_DIOXYGENASE"/>
    <property type="match status" value="1"/>
</dbReference>
<reference evidence="2 4" key="1">
    <citation type="journal article" date="2015" name="Int. J. Syst. Evol. Microbiol.">
        <title>Bacillus glycinifermentans sp. nov., isolated from fermented soybean paste.</title>
        <authorList>
            <person name="Kim S.J."/>
            <person name="Dunlap C.A."/>
            <person name="Kwon S.W."/>
            <person name="Rooney A.P."/>
        </authorList>
    </citation>
    <scope>NUCLEOTIDE SEQUENCE [LARGE SCALE GENOMIC DNA]</scope>
    <source>
        <strain evidence="2 4">GO-13</strain>
    </source>
</reference>
<protein>
    <submittedName>
        <fullName evidence="3">VOC family protein</fullName>
    </submittedName>
</protein>
<reference evidence="2" key="2">
    <citation type="submission" date="2015-10" db="EMBL/GenBank/DDBJ databases">
        <authorList>
            <person name="Gilbert D.G."/>
        </authorList>
    </citation>
    <scope>NUCLEOTIDE SEQUENCE</scope>
    <source>
        <strain evidence="2">GO-13</strain>
    </source>
</reference>
<dbReference type="PROSITE" id="PS51819">
    <property type="entry name" value="VOC"/>
    <property type="match status" value="1"/>
</dbReference>
<dbReference type="OrthoDB" id="9803079at2"/>
<dbReference type="AlphaFoldDB" id="A0A0T6BNY9"/>
<organism evidence="2 4">
    <name type="scientific">Bacillus glycinifermentans</name>
    <dbReference type="NCBI Taxonomy" id="1664069"/>
    <lineage>
        <taxon>Bacteria</taxon>
        <taxon>Bacillati</taxon>
        <taxon>Bacillota</taxon>
        <taxon>Bacilli</taxon>
        <taxon>Bacillales</taxon>
        <taxon>Bacillaceae</taxon>
        <taxon>Bacillus</taxon>
    </lineage>
</organism>
<comment type="caution">
    <text evidence="2">The sequence shown here is derived from an EMBL/GenBank/DDBJ whole genome shotgun (WGS) entry which is preliminary data.</text>
</comment>
<proteinExistence type="predicted"/>
<dbReference type="InterPro" id="IPR037523">
    <property type="entry name" value="VOC_core"/>
</dbReference>
<dbReference type="Gene3D" id="3.10.180.10">
    <property type="entry name" value="2,3-Dihydroxybiphenyl 1,2-Dioxygenase, domain 1"/>
    <property type="match status" value="1"/>
</dbReference>
<reference evidence="3 5" key="3">
    <citation type="submission" date="2023-03" db="EMBL/GenBank/DDBJ databases">
        <title>Agriculturally important microbes genome sequencing.</title>
        <authorList>
            <person name="Dunlap C."/>
        </authorList>
    </citation>
    <scope>NUCLEOTIDE SEQUENCE [LARGE SCALE GENOMIC DNA]</scope>
    <source>
        <strain evidence="3 5">CBP-3203</strain>
    </source>
</reference>
<evidence type="ECO:0000313" key="5">
    <source>
        <dbReference type="Proteomes" id="UP001341297"/>
    </source>
</evidence>
<evidence type="ECO:0000313" key="2">
    <source>
        <dbReference type="EMBL" id="KRT93309.1"/>
    </source>
</evidence>
<name>A0A0T6BNY9_9BACI</name>
<feature type="domain" description="VOC" evidence="1">
    <location>
        <begin position="4"/>
        <end position="120"/>
    </location>
</feature>
<sequence>MITNVGTVAVYVEDQQKAKDFWINKAGFEVVAEHPMGPEAFWLEVAPQNAQTRLVIYPKAMMKSSENMKASIVFECDHVLETYKKMKTNGVEFKGEPQEMQWGTYVQFSDEDGNEFLLKG</sequence>
<dbReference type="EMBL" id="LECW02000022">
    <property type="protein sequence ID" value="KRT93309.1"/>
    <property type="molecule type" value="Genomic_DNA"/>
</dbReference>
<dbReference type="SUPFAM" id="SSF54593">
    <property type="entry name" value="Glyoxalase/Bleomycin resistance protein/Dihydroxybiphenyl dioxygenase"/>
    <property type="match status" value="1"/>
</dbReference>
<dbReference type="RefSeq" id="WP_048356405.1">
    <property type="nucleotide sequence ID" value="NZ_CP023481.1"/>
</dbReference>
<dbReference type="Proteomes" id="UP001341297">
    <property type="component" value="Unassembled WGS sequence"/>
</dbReference>
<dbReference type="PANTHER" id="PTHR36437">
    <property type="entry name" value="GLYOXALASE/BLEOMYCIN RESISTANCE PROTEIN/DIOXYGENASE"/>
    <property type="match status" value="1"/>
</dbReference>